<keyword evidence="3" id="KW-0498">Mitosis</keyword>
<evidence type="ECO:0000256" key="3">
    <source>
        <dbReference type="ARBA" id="ARBA00022776"/>
    </source>
</evidence>
<dbReference type="Gene3D" id="3.40.50.300">
    <property type="entry name" value="P-loop containing nucleotide triphosphate hydrolases"/>
    <property type="match status" value="1"/>
</dbReference>
<sequence>MNINSKIKEALLKKSQGDISGAESIFLEILDFSPLQYEVLINLGLIYVHKKMYEASIYYFKQASEADKNNIDPYINLGNVYTLKKNYTNAIQFFELAHKIDQTNLNVINNLSFLYNEIDKLIESKKIITIGLKIDPTNYFLLNLLGLIFVKKEKISEAIDYYIQSIKFNPNYWNAYNNLLFILEKTNKLDLFKKYIDDAKKIFTDQPPINLFEASYHMRKKNYLKSKKILLENQFIDKLINQEDNLIKYHDLLAKNLDFLDESNSAFDHFNLRNNIKSNQLHNKIYDKNIILELIQSYKKYFTKINLNKFTKPEIPKKYQTPIFLVGFPRSGTTLLDSILRSHSKILVLEEKLIISSIRDRFFEKNNNKINSLELLSDDDILSLQSEYFDMLHEIMNEDIHNKIIIDKLPLNLIEVGFIKRVFPQSKFILMLRHPCDTVLSCFMSDFKINEGMASFYNLKDATILYNEVFSLWDQYLEVYDLAYHIVKYEEVVLNFDNTIKKTINFLNVEWEEDVKNFNATALARKKINTPSYNQVVQPLYEKSINRWKKYDEIKKIYSSLEHWIKKYNYN</sequence>
<dbReference type="PANTHER" id="PTHR12788:SF10">
    <property type="entry name" value="PROTEIN-TYROSINE SULFOTRANSFERASE"/>
    <property type="match status" value="1"/>
</dbReference>
<dbReference type="Gene3D" id="1.25.40.10">
    <property type="entry name" value="Tetratricopeptide repeat domain"/>
    <property type="match status" value="2"/>
</dbReference>
<evidence type="ECO:0000313" key="6">
    <source>
        <dbReference type="EMBL" id="SVA57817.1"/>
    </source>
</evidence>
<keyword evidence="4" id="KW-0131">Cell cycle</keyword>
<name>A0A381X0X2_9ZZZZ</name>
<protein>
    <recommendedName>
        <fullName evidence="5">Cdc23 domain-containing protein</fullName>
    </recommendedName>
</protein>
<accession>A0A381X0X2</accession>
<dbReference type="Pfam" id="PF13469">
    <property type="entry name" value="Sulfotransfer_3"/>
    <property type="match status" value="1"/>
</dbReference>
<evidence type="ECO:0000259" key="5">
    <source>
        <dbReference type="Pfam" id="PF04049"/>
    </source>
</evidence>
<dbReference type="SMART" id="SM00028">
    <property type="entry name" value="TPR"/>
    <property type="match status" value="4"/>
</dbReference>
<evidence type="ECO:0000256" key="4">
    <source>
        <dbReference type="ARBA" id="ARBA00023306"/>
    </source>
</evidence>
<dbReference type="EMBL" id="UINC01013370">
    <property type="protein sequence ID" value="SVA57817.1"/>
    <property type="molecule type" value="Genomic_DNA"/>
</dbReference>
<dbReference type="GO" id="GO:0008476">
    <property type="term" value="F:protein-tyrosine sulfotransferase activity"/>
    <property type="evidence" value="ECO:0007669"/>
    <property type="project" value="InterPro"/>
</dbReference>
<gene>
    <name evidence="6" type="ORF">METZ01_LOCUS110671</name>
</gene>
<dbReference type="Pfam" id="PF04049">
    <property type="entry name" value="ANAPC8"/>
    <property type="match status" value="1"/>
</dbReference>
<dbReference type="InterPro" id="IPR019734">
    <property type="entry name" value="TPR_rpt"/>
</dbReference>
<reference evidence="6" key="1">
    <citation type="submission" date="2018-05" db="EMBL/GenBank/DDBJ databases">
        <authorList>
            <person name="Lanie J.A."/>
            <person name="Ng W.-L."/>
            <person name="Kazmierczak K.M."/>
            <person name="Andrzejewski T.M."/>
            <person name="Davidsen T.M."/>
            <person name="Wayne K.J."/>
            <person name="Tettelin H."/>
            <person name="Glass J.I."/>
            <person name="Rusch D."/>
            <person name="Podicherti R."/>
            <person name="Tsui H.-C.T."/>
            <person name="Winkler M.E."/>
        </authorList>
    </citation>
    <scope>NUCLEOTIDE SEQUENCE</scope>
</reference>
<dbReference type="PANTHER" id="PTHR12788">
    <property type="entry name" value="PROTEIN-TYROSINE SULFOTRANSFERASE 2"/>
    <property type="match status" value="1"/>
</dbReference>
<dbReference type="InterPro" id="IPR007192">
    <property type="entry name" value="APC8"/>
</dbReference>
<evidence type="ECO:0000256" key="1">
    <source>
        <dbReference type="ARBA" id="ARBA00022618"/>
    </source>
</evidence>
<dbReference type="InterPro" id="IPR027417">
    <property type="entry name" value="P-loop_NTPase"/>
</dbReference>
<dbReference type="GO" id="GO:0005680">
    <property type="term" value="C:anaphase-promoting complex"/>
    <property type="evidence" value="ECO:0007669"/>
    <property type="project" value="InterPro"/>
</dbReference>
<feature type="domain" description="Cdc23" evidence="5">
    <location>
        <begin position="106"/>
        <end position="218"/>
    </location>
</feature>
<dbReference type="Pfam" id="PF13181">
    <property type="entry name" value="TPR_8"/>
    <property type="match status" value="2"/>
</dbReference>
<dbReference type="GO" id="GO:0051301">
    <property type="term" value="P:cell division"/>
    <property type="evidence" value="ECO:0007669"/>
    <property type="project" value="UniProtKB-KW"/>
</dbReference>
<dbReference type="AlphaFoldDB" id="A0A381X0X2"/>
<dbReference type="SUPFAM" id="SSF48452">
    <property type="entry name" value="TPR-like"/>
    <property type="match status" value="1"/>
</dbReference>
<dbReference type="SUPFAM" id="SSF52540">
    <property type="entry name" value="P-loop containing nucleoside triphosphate hydrolases"/>
    <property type="match status" value="1"/>
</dbReference>
<proteinExistence type="predicted"/>
<keyword evidence="2" id="KW-0808">Transferase</keyword>
<dbReference type="PROSITE" id="PS50005">
    <property type="entry name" value="TPR"/>
    <property type="match status" value="3"/>
</dbReference>
<evidence type="ECO:0000256" key="2">
    <source>
        <dbReference type="ARBA" id="ARBA00022679"/>
    </source>
</evidence>
<dbReference type="GO" id="GO:0005794">
    <property type="term" value="C:Golgi apparatus"/>
    <property type="evidence" value="ECO:0007669"/>
    <property type="project" value="UniProtKB-ARBA"/>
</dbReference>
<dbReference type="InterPro" id="IPR011990">
    <property type="entry name" value="TPR-like_helical_dom_sf"/>
</dbReference>
<keyword evidence="1" id="KW-0132">Cell division</keyword>
<dbReference type="InterPro" id="IPR026634">
    <property type="entry name" value="TPST-like"/>
</dbReference>
<organism evidence="6">
    <name type="scientific">marine metagenome</name>
    <dbReference type="NCBI Taxonomy" id="408172"/>
    <lineage>
        <taxon>unclassified sequences</taxon>
        <taxon>metagenomes</taxon>
        <taxon>ecological metagenomes</taxon>
    </lineage>
</organism>